<evidence type="ECO:0000256" key="1">
    <source>
        <dbReference type="SAM" id="MobiDB-lite"/>
    </source>
</evidence>
<dbReference type="Gramene" id="PRQ34579">
    <property type="protein sequence ID" value="PRQ34579"/>
    <property type="gene ID" value="RchiOBHm_Chr5g0070601"/>
</dbReference>
<keyword evidence="2" id="KW-0472">Membrane</keyword>
<keyword evidence="2" id="KW-0812">Transmembrane</keyword>
<dbReference type="Proteomes" id="UP000238479">
    <property type="component" value="Chromosome 5"/>
</dbReference>
<keyword evidence="2" id="KW-1133">Transmembrane helix</keyword>
<keyword evidence="4" id="KW-1185">Reference proteome</keyword>
<evidence type="ECO:0000256" key="2">
    <source>
        <dbReference type="SAM" id="Phobius"/>
    </source>
</evidence>
<protein>
    <recommendedName>
        <fullName evidence="5">Transmembrane protein</fullName>
    </recommendedName>
</protein>
<evidence type="ECO:0000313" key="4">
    <source>
        <dbReference type="Proteomes" id="UP000238479"/>
    </source>
</evidence>
<gene>
    <name evidence="3" type="ORF">RchiOBHm_Chr5g0070601</name>
</gene>
<proteinExistence type="predicted"/>
<name>A0A2P6QK72_ROSCH</name>
<accession>A0A2P6QK72</accession>
<feature type="transmembrane region" description="Helical" evidence="2">
    <location>
        <begin position="51"/>
        <end position="70"/>
    </location>
</feature>
<sequence>MILALTATWAAAAAAPHHKFPAMSSAPAMAPNNQDEILFSDDKHYALHGEIMLVVLIVLFIAFVSCLAVVTRIRRAGAVEEDLVSKNLCNCYGLLGSLVRKKRNRGDEDAAPESPLRASNEIPESLPHEK</sequence>
<comment type="caution">
    <text evidence="3">The sequence shown here is derived from an EMBL/GenBank/DDBJ whole genome shotgun (WGS) entry which is preliminary data.</text>
</comment>
<evidence type="ECO:0008006" key="5">
    <source>
        <dbReference type="Google" id="ProtNLM"/>
    </source>
</evidence>
<feature type="region of interest" description="Disordered" evidence="1">
    <location>
        <begin position="104"/>
        <end position="130"/>
    </location>
</feature>
<reference evidence="3 4" key="1">
    <citation type="journal article" date="2018" name="Nat. Genet.">
        <title>The Rosa genome provides new insights in the design of modern roses.</title>
        <authorList>
            <person name="Bendahmane M."/>
        </authorList>
    </citation>
    <scope>NUCLEOTIDE SEQUENCE [LARGE SCALE GENOMIC DNA]</scope>
    <source>
        <strain evidence="4">cv. Old Blush</strain>
    </source>
</reference>
<dbReference type="AlphaFoldDB" id="A0A2P6QK72"/>
<evidence type="ECO:0000313" key="3">
    <source>
        <dbReference type="EMBL" id="PRQ34579.1"/>
    </source>
</evidence>
<organism evidence="3 4">
    <name type="scientific">Rosa chinensis</name>
    <name type="common">China rose</name>
    <dbReference type="NCBI Taxonomy" id="74649"/>
    <lineage>
        <taxon>Eukaryota</taxon>
        <taxon>Viridiplantae</taxon>
        <taxon>Streptophyta</taxon>
        <taxon>Embryophyta</taxon>
        <taxon>Tracheophyta</taxon>
        <taxon>Spermatophyta</taxon>
        <taxon>Magnoliopsida</taxon>
        <taxon>eudicotyledons</taxon>
        <taxon>Gunneridae</taxon>
        <taxon>Pentapetalae</taxon>
        <taxon>rosids</taxon>
        <taxon>fabids</taxon>
        <taxon>Rosales</taxon>
        <taxon>Rosaceae</taxon>
        <taxon>Rosoideae</taxon>
        <taxon>Rosoideae incertae sedis</taxon>
        <taxon>Rosa</taxon>
    </lineage>
</organism>
<dbReference type="EMBL" id="PDCK01000043">
    <property type="protein sequence ID" value="PRQ34579.1"/>
    <property type="molecule type" value="Genomic_DNA"/>
</dbReference>